<dbReference type="InterPro" id="IPR000048">
    <property type="entry name" value="IQ_motif_EF-hand-BS"/>
</dbReference>
<dbReference type="PROSITE" id="PS50096">
    <property type="entry name" value="IQ"/>
    <property type="match status" value="1"/>
</dbReference>
<dbReference type="PANTHER" id="PTHR32295">
    <property type="entry name" value="IQ-DOMAIN 5-RELATED"/>
    <property type="match status" value="1"/>
</dbReference>
<keyword evidence="6" id="KW-1185">Reference proteome</keyword>
<feature type="compositionally biased region" description="Polar residues" evidence="4">
    <location>
        <begin position="414"/>
        <end position="426"/>
    </location>
</feature>
<reference evidence="5 6" key="1">
    <citation type="submission" date="2024-03" db="EMBL/GenBank/DDBJ databases">
        <authorList>
            <person name="Martinez-Hernandez J."/>
        </authorList>
    </citation>
    <scope>NUCLEOTIDE SEQUENCE [LARGE SCALE GENOMIC DNA]</scope>
</reference>
<feature type="region of interest" description="Disordered" evidence="4">
    <location>
        <begin position="329"/>
        <end position="380"/>
    </location>
</feature>
<comment type="similarity">
    <text evidence="2">Belongs to the IQD family.</text>
</comment>
<dbReference type="CDD" id="cd23767">
    <property type="entry name" value="IQCD"/>
    <property type="match status" value="1"/>
</dbReference>
<feature type="region of interest" description="Disordered" evidence="4">
    <location>
        <begin position="294"/>
        <end position="316"/>
    </location>
</feature>
<feature type="coiled-coil region" evidence="3">
    <location>
        <begin position="188"/>
        <end position="247"/>
    </location>
</feature>
<evidence type="ECO:0008006" key="7">
    <source>
        <dbReference type="Google" id="ProtNLM"/>
    </source>
</evidence>
<evidence type="ECO:0000256" key="2">
    <source>
        <dbReference type="ARBA" id="ARBA00024341"/>
    </source>
</evidence>
<feature type="compositionally biased region" description="Polar residues" evidence="4">
    <location>
        <begin position="338"/>
        <end position="347"/>
    </location>
</feature>
<sequence length="507" mass="55403">MGKKGSWFSSVKKVLNGSDSKKKQKQKQKHKSSLGCFGYYEPPEAGFEEEARAPVAVVPSLPPRKDVVKPREADSEQNNQALSLALVTAVAAGAAVAVAAEAAVAAAAEAARLNTMPRYAGKAGEELAAIKIQTAFRGYVARRSLRGMRGLARLKTLIQGQFVKRQAATALQCMQTFSRLQSQIHARRIRMSEENQALQRQLDQKREKELEKLQAAQVAEKWDASVQSKAQIEAKMLQRQVAAMRREKALAYSLSHQQTWRNSPKSANATFMDPHDPHWGWNWLERWMASRPWDGQSTMQHNDHASAKSAASSHATMSVREITKLYTLRDENHHESKNSSPATNQKPSRIHSHNNNSPSASKAKAKAKALSSQGGSWGGTADVSSSMFRIKNNGSNHRHSISVSLARDYESLANSPAFPTQTSSPSIKVAKAKSQVPSPSRNKGAMLEKEGGVSAKKRLSFSPSASGARRESIPPKVGMVSNKSVAIATIPEEKVKEKVKVKNGGSR</sequence>
<dbReference type="SMART" id="SM00015">
    <property type="entry name" value="IQ"/>
    <property type="match status" value="1"/>
</dbReference>
<evidence type="ECO:0000256" key="1">
    <source>
        <dbReference type="ARBA" id="ARBA00022860"/>
    </source>
</evidence>
<name>A0AAV1X4Q7_LUPLU</name>
<evidence type="ECO:0000256" key="3">
    <source>
        <dbReference type="SAM" id="Coils"/>
    </source>
</evidence>
<keyword evidence="1" id="KW-0112">Calmodulin-binding</keyword>
<evidence type="ECO:0000313" key="6">
    <source>
        <dbReference type="Proteomes" id="UP001497480"/>
    </source>
</evidence>
<feature type="compositionally biased region" description="Low complexity" evidence="4">
    <location>
        <begin position="307"/>
        <end position="316"/>
    </location>
</feature>
<evidence type="ECO:0000313" key="5">
    <source>
        <dbReference type="EMBL" id="CAL0316088.1"/>
    </source>
</evidence>
<comment type="caution">
    <text evidence="5">The sequence shown here is derived from an EMBL/GenBank/DDBJ whole genome shotgun (WGS) entry which is preliminary data.</text>
</comment>
<protein>
    <recommendedName>
        <fullName evidence="7">Protein IQ-DOMAIN 1</fullName>
    </recommendedName>
</protein>
<dbReference type="EMBL" id="CAXHTB010000012">
    <property type="protein sequence ID" value="CAL0316088.1"/>
    <property type="molecule type" value="Genomic_DNA"/>
</dbReference>
<accession>A0AAV1X4Q7</accession>
<dbReference type="Pfam" id="PF00612">
    <property type="entry name" value="IQ"/>
    <property type="match status" value="1"/>
</dbReference>
<feature type="compositionally biased region" description="Low complexity" evidence="4">
    <location>
        <begin position="357"/>
        <end position="372"/>
    </location>
</feature>
<organism evidence="5 6">
    <name type="scientific">Lupinus luteus</name>
    <name type="common">European yellow lupine</name>
    <dbReference type="NCBI Taxonomy" id="3873"/>
    <lineage>
        <taxon>Eukaryota</taxon>
        <taxon>Viridiplantae</taxon>
        <taxon>Streptophyta</taxon>
        <taxon>Embryophyta</taxon>
        <taxon>Tracheophyta</taxon>
        <taxon>Spermatophyta</taxon>
        <taxon>Magnoliopsida</taxon>
        <taxon>eudicotyledons</taxon>
        <taxon>Gunneridae</taxon>
        <taxon>Pentapetalae</taxon>
        <taxon>rosids</taxon>
        <taxon>fabids</taxon>
        <taxon>Fabales</taxon>
        <taxon>Fabaceae</taxon>
        <taxon>Papilionoideae</taxon>
        <taxon>50 kb inversion clade</taxon>
        <taxon>genistoids sensu lato</taxon>
        <taxon>core genistoids</taxon>
        <taxon>Genisteae</taxon>
        <taxon>Lupinus</taxon>
    </lineage>
</organism>
<proteinExistence type="inferred from homology"/>
<gene>
    <name evidence="5" type="ORF">LLUT_LOCUS17148</name>
</gene>
<dbReference type="GO" id="GO:0005516">
    <property type="term" value="F:calmodulin binding"/>
    <property type="evidence" value="ECO:0007669"/>
    <property type="project" value="UniProtKB-KW"/>
</dbReference>
<feature type="region of interest" description="Disordered" evidence="4">
    <location>
        <begin position="414"/>
        <end position="477"/>
    </location>
</feature>
<feature type="region of interest" description="Disordered" evidence="4">
    <location>
        <begin position="1"/>
        <end position="33"/>
    </location>
</feature>
<dbReference type="AlphaFoldDB" id="A0AAV1X4Q7"/>
<dbReference type="PANTHER" id="PTHR32295:SF149">
    <property type="entry name" value="IQ CALMODULIN-BINDING MOTIF PROTEIN"/>
    <property type="match status" value="1"/>
</dbReference>
<keyword evidence="3" id="KW-0175">Coiled coil</keyword>
<feature type="compositionally biased region" description="Basic residues" evidence="4">
    <location>
        <begin position="22"/>
        <end position="32"/>
    </location>
</feature>
<dbReference type="Proteomes" id="UP001497480">
    <property type="component" value="Unassembled WGS sequence"/>
</dbReference>
<evidence type="ECO:0000256" key="4">
    <source>
        <dbReference type="SAM" id="MobiDB-lite"/>
    </source>
</evidence>